<feature type="region of interest" description="Disordered" evidence="5">
    <location>
        <begin position="48"/>
        <end position="99"/>
    </location>
</feature>
<dbReference type="Proteomes" id="UP001589718">
    <property type="component" value="Unassembled WGS sequence"/>
</dbReference>
<feature type="region of interest" description="Disordered" evidence="5">
    <location>
        <begin position="165"/>
        <end position="240"/>
    </location>
</feature>
<dbReference type="EMBL" id="JBHMCR010000004">
    <property type="protein sequence ID" value="MFB9519629.1"/>
    <property type="molecule type" value="Genomic_DNA"/>
</dbReference>
<evidence type="ECO:0008006" key="8">
    <source>
        <dbReference type="Google" id="ProtNLM"/>
    </source>
</evidence>
<feature type="compositionally biased region" description="Low complexity" evidence="5">
    <location>
        <begin position="201"/>
        <end position="211"/>
    </location>
</feature>
<keyword evidence="3" id="KW-0520">NAD</keyword>
<organism evidence="6 7">
    <name type="scientific">Streptomyces cremeus</name>
    <dbReference type="NCBI Taxonomy" id="66881"/>
    <lineage>
        <taxon>Bacteria</taxon>
        <taxon>Bacillati</taxon>
        <taxon>Actinomycetota</taxon>
        <taxon>Actinomycetes</taxon>
        <taxon>Kitasatosporales</taxon>
        <taxon>Streptomycetaceae</taxon>
        <taxon>Streptomyces</taxon>
    </lineage>
</organism>
<evidence type="ECO:0000256" key="4">
    <source>
        <dbReference type="ARBA" id="ARBA00023239"/>
    </source>
</evidence>
<dbReference type="PANTHER" id="PTHR43078:SF6">
    <property type="entry name" value="UDP-GLUCURONIC ACID DECARBOXYLASE 1"/>
    <property type="match status" value="1"/>
</dbReference>
<dbReference type="SUPFAM" id="SSF51735">
    <property type="entry name" value="NAD(P)-binding Rossmann-fold domains"/>
    <property type="match status" value="1"/>
</dbReference>
<keyword evidence="4" id="KW-0456">Lyase</keyword>
<dbReference type="PANTHER" id="PTHR43078">
    <property type="entry name" value="UDP-GLUCURONIC ACID DECARBOXYLASE-RELATED"/>
    <property type="match status" value="1"/>
</dbReference>
<feature type="compositionally biased region" description="Basic and acidic residues" evidence="5">
    <location>
        <begin position="219"/>
        <end position="234"/>
    </location>
</feature>
<dbReference type="RefSeq" id="WP_345221230.1">
    <property type="nucleotide sequence ID" value="NZ_BAAAXE010000013.1"/>
</dbReference>
<evidence type="ECO:0000313" key="6">
    <source>
        <dbReference type="EMBL" id="MFB9519629.1"/>
    </source>
</evidence>
<reference evidence="6 7" key="1">
    <citation type="submission" date="2024-09" db="EMBL/GenBank/DDBJ databases">
        <authorList>
            <person name="Sun Q."/>
            <person name="Mori K."/>
        </authorList>
    </citation>
    <scope>NUCLEOTIDE SEQUENCE [LARGE SCALE GENOMIC DNA]</scope>
    <source>
        <strain evidence="6 7">JCM 4362</strain>
    </source>
</reference>
<evidence type="ECO:0000256" key="1">
    <source>
        <dbReference type="ARBA" id="ARBA00001911"/>
    </source>
</evidence>
<evidence type="ECO:0000256" key="5">
    <source>
        <dbReference type="SAM" id="MobiDB-lite"/>
    </source>
</evidence>
<comment type="cofactor">
    <cofactor evidence="1">
        <name>NAD(+)</name>
        <dbReference type="ChEBI" id="CHEBI:57540"/>
    </cofactor>
</comment>
<comment type="caution">
    <text evidence="6">The sequence shown here is derived from an EMBL/GenBank/DDBJ whole genome shotgun (WGS) entry which is preliminary data.</text>
</comment>
<proteinExistence type="predicted"/>
<dbReference type="InterPro" id="IPR036291">
    <property type="entry name" value="NAD(P)-bd_dom_sf"/>
</dbReference>
<accession>A0ABV5P922</accession>
<dbReference type="Gene3D" id="3.40.50.720">
    <property type="entry name" value="NAD(P)-binding Rossmann-like Domain"/>
    <property type="match status" value="2"/>
</dbReference>
<evidence type="ECO:0000256" key="3">
    <source>
        <dbReference type="ARBA" id="ARBA00023027"/>
    </source>
</evidence>
<evidence type="ECO:0000313" key="7">
    <source>
        <dbReference type="Proteomes" id="UP001589718"/>
    </source>
</evidence>
<protein>
    <recommendedName>
        <fullName evidence="8">NAD-dependent epimerase/dehydratase domain-containing protein</fullName>
    </recommendedName>
</protein>
<dbReference type="InterPro" id="IPR044516">
    <property type="entry name" value="UXS-like"/>
</dbReference>
<keyword evidence="7" id="KW-1185">Reference proteome</keyword>
<feature type="compositionally biased region" description="Low complexity" evidence="5">
    <location>
        <begin position="166"/>
        <end position="193"/>
    </location>
</feature>
<name>A0ABV5P922_STRCM</name>
<gene>
    <name evidence="6" type="ORF">ACFFTU_06705</name>
</gene>
<sequence>MRAVVTGGAGFIGSHLCGRPLDAGCEGVGCSVGCLRHPQETLRARFDGTRHAPGPATAKGARSVLVSASGSHGDTRARPESGTYRGEVDPAGPRSRHEEAKRFAGVAVTAYRTVYGTHAAGTVQTFGPFDSWARSLCSVGELVDGVLKTVRPQVRGVVGPGGPDELSALAPAAPAAGPAGSSATAAHIPSPGDGPRRRRPGIAPARTAPGRQPAVSVEEGPRRTVDRCAAHRVPELMPVA</sequence>
<keyword evidence="2" id="KW-0210">Decarboxylase</keyword>
<evidence type="ECO:0000256" key="2">
    <source>
        <dbReference type="ARBA" id="ARBA00022793"/>
    </source>
</evidence>